<dbReference type="GO" id="GO:0005634">
    <property type="term" value="C:nucleus"/>
    <property type="evidence" value="ECO:0007669"/>
    <property type="project" value="UniProtKB-SubCell"/>
</dbReference>
<dbReference type="GO" id="GO:0008270">
    <property type="term" value="F:zinc ion binding"/>
    <property type="evidence" value="ECO:0007669"/>
    <property type="project" value="InterPro"/>
</dbReference>
<dbReference type="SUPFAM" id="SSF57701">
    <property type="entry name" value="Zn2/Cys6 DNA-binding domain"/>
    <property type="match status" value="1"/>
</dbReference>
<dbReference type="GO" id="GO:0000981">
    <property type="term" value="F:DNA-binding transcription factor activity, RNA polymerase II-specific"/>
    <property type="evidence" value="ECO:0007669"/>
    <property type="project" value="InterPro"/>
</dbReference>
<evidence type="ECO:0000256" key="3">
    <source>
        <dbReference type="ARBA" id="ARBA00023125"/>
    </source>
</evidence>
<gene>
    <name evidence="8" type="ORF">BO78DRAFT_167669</name>
</gene>
<dbReference type="InterPro" id="IPR036864">
    <property type="entry name" value="Zn2-C6_fun-type_DNA-bd_sf"/>
</dbReference>
<dbReference type="EMBL" id="KZ826366">
    <property type="protein sequence ID" value="PYI04714.1"/>
    <property type="molecule type" value="Genomic_DNA"/>
</dbReference>
<comment type="subcellular location">
    <subcellularLocation>
        <location evidence="1">Nucleus</location>
    </subcellularLocation>
</comment>
<dbReference type="CDD" id="cd12148">
    <property type="entry name" value="fungal_TF_MHR"/>
    <property type="match status" value="1"/>
</dbReference>
<evidence type="ECO:0000259" key="7">
    <source>
        <dbReference type="PROSITE" id="PS50048"/>
    </source>
</evidence>
<feature type="domain" description="Zn(2)-C6 fungal-type" evidence="7">
    <location>
        <begin position="23"/>
        <end position="52"/>
    </location>
</feature>
<dbReference type="VEuPathDB" id="FungiDB:BO78DRAFT_167669"/>
<keyword evidence="4" id="KW-0804">Transcription</keyword>
<evidence type="ECO:0000256" key="5">
    <source>
        <dbReference type="ARBA" id="ARBA00023242"/>
    </source>
</evidence>
<dbReference type="SMART" id="SM00066">
    <property type="entry name" value="GAL4"/>
    <property type="match status" value="1"/>
</dbReference>
<dbReference type="GO" id="GO:0009893">
    <property type="term" value="P:positive regulation of metabolic process"/>
    <property type="evidence" value="ECO:0007669"/>
    <property type="project" value="UniProtKB-ARBA"/>
</dbReference>
<evidence type="ECO:0000256" key="1">
    <source>
        <dbReference type="ARBA" id="ARBA00004123"/>
    </source>
</evidence>
<proteinExistence type="predicted"/>
<organism evidence="8 9">
    <name type="scientific">Aspergillus sclerotiicarbonarius (strain CBS 121057 / IBT 28362)</name>
    <dbReference type="NCBI Taxonomy" id="1448318"/>
    <lineage>
        <taxon>Eukaryota</taxon>
        <taxon>Fungi</taxon>
        <taxon>Dikarya</taxon>
        <taxon>Ascomycota</taxon>
        <taxon>Pezizomycotina</taxon>
        <taxon>Eurotiomycetes</taxon>
        <taxon>Eurotiomycetidae</taxon>
        <taxon>Eurotiales</taxon>
        <taxon>Aspergillaceae</taxon>
        <taxon>Aspergillus</taxon>
        <taxon>Aspergillus subgen. Circumdati</taxon>
    </lineage>
</organism>
<dbReference type="AlphaFoldDB" id="A0A319ELX3"/>
<protein>
    <recommendedName>
        <fullName evidence="7">Zn(2)-C6 fungal-type domain-containing protein</fullName>
    </recommendedName>
</protein>
<evidence type="ECO:0000256" key="6">
    <source>
        <dbReference type="SAM" id="MobiDB-lite"/>
    </source>
</evidence>
<feature type="compositionally biased region" description="Pro residues" evidence="6">
    <location>
        <begin position="110"/>
        <end position="127"/>
    </location>
</feature>
<keyword evidence="5" id="KW-0539">Nucleus</keyword>
<dbReference type="Gene3D" id="4.10.240.10">
    <property type="entry name" value="Zn(2)-C6 fungal-type DNA-binding domain"/>
    <property type="match status" value="1"/>
</dbReference>
<sequence length="689" mass="76924">MDQLAALDDPTPARRTSQRQPLACRECTKSKRKCSKTIPCTRCCRLNISCSREIVQLRRKTAPHGAEVDFLQSLVGDLDRLSASTSATTQLPEIISKVRSRIAHLRAPDGTPPPQPVKPLIPIPPPGRNENGSHPEKNRSLLTAIEHLVWGRDSAGCFPHLRCGCQYGISNATHQLAPRGEIPSPIDTAYTANAPWIDAGSAEKLIRFHLCHMAWHHNCVHTPTLLDQCQEFWKTGRPVHPLWMALYFSILSSTVFAIGISNKAKSFVEVDLRTLPPADELMTAMLQALHTHHFLEDMSLYSVQAIVISTEVAHNLGRSQLNATLFNAAVRIAECLGLHRIKDISDKPIPTEEVWAETVQREVGKRVWCQMVIQDNFAIPFTDTYSISPMQYSTQPPLNADDYDLVEMPRTVPTVSTYTWVLRDIAVLMPSLADGLGPMSQPKPRREQYEHVLWLDSKMRSVVKGIPSFLLGGDPEKEAQIPWLGIARRSLAITAAEKIIMIHRPFLFLSFQSPAYEYTRRTCVAAAMTILREHETIINEGDFFVWTHSAFCVTAAIILCFEFSASSSTDPSTDQFRLAILAARSRLAAQPSDVLAQRGVALIDAIFSSEANADLDFYRAVAEFLRLSQSTPKASETSPVFAEISESHIVGPPDVGTGLPMNLERSFQDDDFETWYNNIFYQLSEEPTL</sequence>
<reference evidence="8 9" key="1">
    <citation type="submission" date="2018-02" db="EMBL/GenBank/DDBJ databases">
        <title>The genomes of Aspergillus section Nigri reveals drivers in fungal speciation.</title>
        <authorList>
            <consortium name="DOE Joint Genome Institute"/>
            <person name="Vesth T.C."/>
            <person name="Nybo J."/>
            <person name="Theobald S."/>
            <person name="Brandl J."/>
            <person name="Frisvad J.C."/>
            <person name="Nielsen K.F."/>
            <person name="Lyhne E.K."/>
            <person name="Kogle M.E."/>
            <person name="Kuo A."/>
            <person name="Riley R."/>
            <person name="Clum A."/>
            <person name="Nolan M."/>
            <person name="Lipzen A."/>
            <person name="Salamov A."/>
            <person name="Henrissat B."/>
            <person name="Wiebenga A."/>
            <person name="De vries R.P."/>
            <person name="Grigoriev I.V."/>
            <person name="Mortensen U.H."/>
            <person name="Andersen M.R."/>
            <person name="Baker S.E."/>
        </authorList>
    </citation>
    <scope>NUCLEOTIDE SEQUENCE [LARGE SCALE GENOMIC DNA]</scope>
    <source>
        <strain evidence="8 9">CBS 121057</strain>
    </source>
</reference>
<accession>A0A319ELX3</accession>
<keyword evidence="3" id="KW-0238">DNA-binding</keyword>
<evidence type="ECO:0000256" key="4">
    <source>
        <dbReference type="ARBA" id="ARBA00023163"/>
    </source>
</evidence>
<feature type="region of interest" description="Disordered" evidence="6">
    <location>
        <begin position="105"/>
        <end position="136"/>
    </location>
</feature>
<dbReference type="STRING" id="1448318.A0A319ELX3"/>
<keyword evidence="9" id="KW-1185">Reference proteome</keyword>
<dbReference type="GO" id="GO:0003677">
    <property type="term" value="F:DNA binding"/>
    <property type="evidence" value="ECO:0007669"/>
    <property type="project" value="UniProtKB-KW"/>
</dbReference>
<name>A0A319ELX3_ASPSB</name>
<keyword evidence="2" id="KW-0805">Transcription regulation</keyword>
<dbReference type="OrthoDB" id="410267at2759"/>
<dbReference type="PROSITE" id="PS50048">
    <property type="entry name" value="ZN2_CY6_FUNGAL_2"/>
    <property type="match status" value="1"/>
</dbReference>
<dbReference type="Proteomes" id="UP000248423">
    <property type="component" value="Unassembled WGS sequence"/>
</dbReference>
<dbReference type="InterPro" id="IPR001138">
    <property type="entry name" value="Zn2Cys6_DnaBD"/>
</dbReference>
<evidence type="ECO:0000313" key="8">
    <source>
        <dbReference type="EMBL" id="PYI04714.1"/>
    </source>
</evidence>
<evidence type="ECO:0000313" key="9">
    <source>
        <dbReference type="Proteomes" id="UP000248423"/>
    </source>
</evidence>
<dbReference type="PANTHER" id="PTHR31001">
    <property type="entry name" value="UNCHARACTERIZED TRANSCRIPTIONAL REGULATORY PROTEIN"/>
    <property type="match status" value="1"/>
</dbReference>
<evidence type="ECO:0000256" key="2">
    <source>
        <dbReference type="ARBA" id="ARBA00023015"/>
    </source>
</evidence>
<dbReference type="PANTHER" id="PTHR31001:SF76">
    <property type="entry name" value="ZN(2)-C6 FUNGAL-TYPE DOMAIN-CONTAINING PROTEIN"/>
    <property type="match status" value="1"/>
</dbReference>
<dbReference type="InterPro" id="IPR050613">
    <property type="entry name" value="Sec_Metabolite_Reg"/>
</dbReference>
<dbReference type="PROSITE" id="PS00463">
    <property type="entry name" value="ZN2_CY6_FUNGAL_1"/>
    <property type="match status" value="1"/>
</dbReference>